<evidence type="ECO:0000313" key="2">
    <source>
        <dbReference type="Proteomes" id="UP000319130"/>
    </source>
</evidence>
<protein>
    <submittedName>
        <fullName evidence="1">Uncharacterized protein</fullName>
    </submittedName>
</protein>
<dbReference type="EMBL" id="SOIZ01000128">
    <property type="protein sequence ID" value="TET63088.1"/>
    <property type="molecule type" value="Genomic_DNA"/>
</dbReference>
<name>A0A523W7T4_UNCAE</name>
<organism evidence="1 2">
    <name type="scientific">Aerophobetes bacterium</name>
    <dbReference type="NCBI Taxonomy" id="2030807"/>
    <lineage>
        <taxon>Bacteria</taxon>
        <taxon>Candidatus Aerophobota</taxon>
    </lineage>
</organism>
<sequence length="74" mass="8666">MGDGVFYIYRMEKTCKRLWHAVLEQAIKDAHWDVAARAWFWSKNQGIGSFLWICSVLGLSPELIRRLLAKILEE</sequence>
<accession>A0A523W7T4</accession>
<comment type="caution">
    <text evidence="1">The sequence shown here is derived from an EMBL/GenBank/DDBJ whole genome shotgun (WGS) entry which is preliminary data.</text>
</comment>
<reference evidence="1 2" key="1">
    <citation type="submission" date="2019-03" db="EMBL/GenBank/DDBJ databases">
        <title>Metabolic potential of uncultured bacteria and archaea associated with petroleum seepage in deep-sea sediments.</title>
        <authorList>
            <person name="Dong X."/>
            <person name="Hubert C."/>
        </authorList>
    </citation>
    <scope>NUCLEOTIDE SEQUENCE [LARGE SCALE GENOMIC DNA]</scope>
    <source>
        <strain evidence="1">E29_bin52</strain>
    </source>
</reference>
<dbReference type="AlphaFoldDB" id="A0A523W7T4"/>
<evidence type="ECO:0000313" key="1">
    <source>
        <dbReference type="EMBL" id="TET63088.1"/>
    </source>
</evidence>
<gene>
    <name evidence="1" type="ORF">E3J48_03070</name>
</gene>
<dbReference type="Proteomes" id="UP000319130">
    <property type="component" value="Unassembled WGS sequence"/>
</dbReference>
<proteinExistence type="predicted"/>